<dbReference type="Proteomes" id="UP000230750">
    <property type="component" value="Unassembled WGS sequence"/>
</dbReference>
<dbReference type="EMBL" id="MRZV01000224">
    <property type="protein sequence ID" value="PIK55135.1"/>
    <property type="molecule type" value="Genomic_DNA"/>
</dbReference>
<reference evidence="2 3" key="1">
    <citation type="journal article" date="2017" name="PLoS Biol.">
        <title>The sea cucumber genome provides insights into morphological evolution and visceral regeneration.</title>
        <authorList>
            <person name="Zhang X."/>
            <person name="Sun L."/>
            <person name="Yuan J."/>
            <person name="Sun Y."/>
            <person name="Gao Y."/>
            <person name="Zhang L."/>
            <person name="Li S."/>
            <person name="Dai H."/>
            <person name="Hamel J.F."/>
            <person name="Liu C."/>
            <person name="Yu Y."/>
            <person name="Liu S."/>
            <person name="Lin W."/>
            <person name="Guo K."/>
            <person name="Jin S."/>
            <person name="Xu P."/>
            <person name="Storey K.B."/>
            <person name="Huan P."/>
            <person name="Zhang T."/>
            <person name="Zhou Y."/>
            <person name="Zhang J."/>
            <person name="Lin C."/>
            <person name="Li X."/>
            <person name="Xing L."/>
            <person name="Huo D."/>
            <person name="Sun M."/>
            <person name="Wang L."/>
            <person name="Mercier A."/>
            <person name="Li F."/>
            <person name="Yang H."/>
            <person name="Xiang J."/>
        </authorList>
    </citation>
    <scope>NUCLEOTIDE SEQUENCE [LARGE SCALE GENOMIC DNA]</scope>
    <source>
        <strain evidence="2">Shaxun</strain>
        <tissue evidence="2">Muscle</tissue>
    </source>
</reference>
<comment type="caution">
    <text evidence="2">The sequence shown here is derived from an EMBL/GenBank/DDBJ whole genome shotgun (WGS) entry which is preliminary data.</text>
</comment>
<gene>
    <name evidence="2" type="ORF">BSL78_07977</name>
</gene>
<evidence type="ECO:0000256" key="1">
    <source>
        <dbReference type="SAM" id="MobiDB-lite"/>
    </source>
</evidence>
<evidence type="ECO:0000313" key="2">
    <source>
        <dbReference type="EMBL" id="PIK55135.1"/>
    </source>
</evidence>
<dbReference type="AlphaFoldDB" id="A0A2G8L4K0"/>
<proteinExistence type="predicted"/>
<protein>
    <submittedName>
        <fullName evidence="2">Uncharacterized protein</fullName>
    </submittedName>
</protein>
<dbReference type="OrthoDB" id="10511137at2759"/>
<sequence>MSFLIIHKEWTRAVLNKSPPFTISPKRNGQPGCRFSIGEGNEVACNGNHGDSEDMETITQDIKYCNCDQTNDTSSCEVIVTTHESVVSKKMLGPTVLRRSCTLDDMLFLKTRQKPKWKIEVDMESTRVIYGALTREPNDSFLSSDTISSGDIKIDMKDESTETDGLENLCDGESADDIRRNGEHFLKMTSSDNIVDEQKRKKTFWAKKKKRKHSLDKDKTQTLPSENGGTLKHRHFWPFTKGSSNSANHVLSNPKENISSRQSLFEEKLKYLHIAARVNCPRAADVRATLLVEYPTVKLTNAQLSTKTYLLSVTLNAFFYPYPKIYVEWVDSLSDLIQERMNLGDIVPKFVTTEVSHCKVCLILSPDASVLLCKPDCALIPDLANIAGYSRRSTFVMKATDKRSQTLSTANSDSSINPISEKFAPISEIEEFDDEMLYSNSYRTGAQTM</sequence>
<accession>A0A2G8L4K0</accession>
<evidence type="ECO:0000313" key="3">
    <source>
        <dbReference type="Proteomes" id="UP000230750"/>
    </source>
</evidence>
<name>A0A2G8L4K0_STIJA</name>
<keyword evidence="3" id="KW-1185">Reference proteome</keyword>
<feature type="region of interest" description="Disordered" evidence="1">
    <location>
        <begin position="206"/>
        <end position="227"/>
    </location>
</feature>
<organism evidence="2 3">
    <name type="scientific">Stichopus japonicus</name>
    <name type="common">Sea cucumber</name>
    <dbReference type="NCBI Taxonomy" id="307972"/>
    <lineage>
        <taxon>Eukaryota</taxon>
        <taxon>Metazoa</taxon>
        <taxon>Echinodermata</taxon>
        <taxon>Eleutherozoa</taxon>
        <taxon>Echinozoa</taxon>
        <taxon>Holothuroidea</taxon>
        <taxon>Aspidochirotacea</taxon>
        <taxon>Aspidochirotida</taxon>
        <taxon>Stichopodidae</taxon>
        <taxon>Apostichopus</taxon>
    </lineage>
</organism>